<dbReference type="RefSeq" id="WP_379739168.1">
    <property type="nucleotide sequence ID" value="NZ_JBHSGW010000004.1"/>
</dbReference>
<dbReference type="PANTHER" id="PTHR38471:SF2">
    <property type="entry name" value="FOUR HELIX BUNDLE PROTEIN"/>
    <property type="match status" value="1"/>
</dbReference>
<reference evidence="2" key="1">
    <citation type="journal article" date="2019" name="Int. J. Syst. Evol. Microbiol.">
        <title>The Global Catalogue of Microorganisms (GCM) 10K type strain sequencing project: providing services to taxonomists for standard genome sequencing and annotation.</title>
        <authorList>
            <consortium name="The Broad Institute Genomics Platform"/>
            <consortium name="The Broad Institute Genome Sequencing Center for Infectious Disease"/>
            <person name="Wu L."/>
            <person name="Ma J."/>
        </authorList>
    </citation>
    <scope>NUCLEOTIDE SEQUENCE [LARGE SCALE GENOMIC DNA]</scope>
    <source>
        <strain evidence="2">CCUG 50349</strain>
    </source>
</reference>
<keyword evidence="2" id="KW-1185">Reference proteome</keyword>
<accession>A0ABV9P1S6</accession>
<proteinExistence type="predicted"/>
<dbReference type="SUPFAM" id="SSF158446">
    <property type="entry name" value="IVS-encoded protein-like"/>
    <property type="match status" value="1"/>
</dbReference>
<dbReference type="PANTHER" id="PTHR38471">
    <property type="entry name" value="FOUR HELIX BUNDLE PROTEIN"/>
    <property type="match status" value="1"/>
</dbReference>
<gene>
    <name evidence="1" type="ORF">ACFO3U_05955</name>
</gene>
<sequence>MSEKKSYKDLEIYSISLALYFDLHPLILQLPKYELYKLGSQMRRSSDSVVSNIVEGYGRRRYKADFIRFLVFSHSSCLETINHIHKICVLYSDLEPKFKPYVLKYELLGGKIFNFIKYVEQNWNNTNT</sequence>
<comment type="caution">
    <text evidence="1">The sequence shown here is derived from an EMBL/GenBank/DDBJ whole genome shotgun (WGS) entry which is preliminary data.</text>
</comment>
<dbReference type="InterPro" id="IPR012657">
    <property type="entry name" value="23S_rRNA-intervening_sequence"/>
</dbReference>
<evidence type="ECO:0000313" key="2">
    <source>
        <dbReference type="Proteomes" id="UP001595885"/>
    </source>
</evidence>
<dbReference type="NCBIfam" id="TIGR02436">
    <property type="entry name" value="four helix bundle protein"/>
    <property type="match status" value="1"/>
</dbReference>
<name>A0ABV9P1S6_9FLAO</name>
<dbReference type="EMBL" id="JBHSGW010000004">
    <property type="protein sequence ID" value="MFC4739533.1"/>
    <property type="molecule type" value="Genomic_DNA"/>
</dbReference>
<dbReference type="Pfam" id="PF05635">
    <property type="entry name" value="23S_rRNA_IVP"/>
    <property type="match status" value="1"/>
</dbReference>
<dbReference type="Gene3D" id="1.20.1440.60">
    <property type="entry name" value="23S rRNA-intervening sequence"/>
    <property type="match status" value="1"/>
</dbReference>
<evidence type="ECO:0000313" key="1">
    <source>
        <dbReference type="EMBL" id="MFC4739533.1"/>
    </source>
</evidence>
<protein>
    <submittedName>
        <fullName evidence="1">Four helix bundle protein</fullName>
    </submittedName>
</protein>
<dbReference type="Proteomes" id="UP001595885">
    <property type="component" value="Unassembled WGS sequence"/>
</dbReference>
<organism evidence="1 2">
    <name type="scientific">Flavobacterium ponti</name>
    <dbReference type="NCBI Taxonomy" id="665133"/>
    <lineage>
        <taxon>Bacteria</taxon>
        <taxon>Pseudomonadati</taxon>
        <taxon>Bacteroidota</taxon>
        <taxon>Flavobacteriia</taxon>
        <taxon>Flavobacteriales</taxon>
        <taxon>Flavobacteriaceae</taxon>
        <taxon>Flavobacterium</taxon>
    </lineage>
</organism>
<dbReference type="InterPro" id="IPR036583">
    <property type="entry name" value="23S_rRNA_IVS_sf"/>
</dbReference>